<gene>
    <name evidence="1" type="ORF">VVAX_04649</name>
</gene>
<reference evidence="1" key="1">
    <citation type="submission" date="2019-12" db="EMBL/GenBank/DDBJ databases">
        <authorList>
            <person name="Cremers G."/>
        </authorList>
    </citation>
    <scope>NUCLEOTIDE SEQUENCE</scope>
    <source>
        <strain evidence="1">Vvax</strain>
    </source>
</reference>
<protein>
    <recommendedName>
        <fullName evidence="2">DUF3606 domain-containing protein</fullName>
    </recommendedName>
</protein>
<proteinExistence type="predicted"/>
<dbReference type="InterPro" id="IPR022037">
    <property type="entry name" value="DUF3606"/>
</dbReference>
<dbReference type="Pfam" id="PF12244">
    <property type="entry name" value="DUF3606"/>
    <property type="match status" value="1"/>
</dbReference>
<accession>A0A679JH81</accession>
<sequence length="65" mass="7558">MREENDMSPTSEIRIPQDDERIDVTDLKEVDYWTQWFGVSEERLRTAVASAGTVKDDLRIYLGLP</sequence>
<evidence type="ECO:0008006" key="2">
    <source>
        <dbReference type="Google" id="ProtNLM"/>
    </source>
</evidence>
<name>A0A679JH81_VARPD</name>
<evidence type="ECO:0000313" key="1">
    <source>
        <dbReference type="EMBL" id="CAA2108135.1"/>
    </source>
</evidence>
<dbReference type="RefSeq" id="WP_339092162.1">
    <property type="nucleotide sequence ID" value="NZ_LR743507.1"/>
</dbReference>
<organism evidence="1">
    <name type="scientific">Variovorax paradoxus</name>
    <dbReference type="NCBI Taxonomy" id="34073"/>
    <lineage>
        <taxon>Bacteria</taxon>
        <taxon>Pseudomonadati</taxon>
        <taxon>Pseudomonadota</taxon>
        <taxon>Betaproteobacteria</taxon>
        <taxon>Burkholderiales</taxon>
        <taxon>Comamonadaceae</taxon>
        <taxon>Variovorax</taxon>
    </lineage>
</organism>
<dbReference type="AlphaFoldDB" id="A0A679JH81"/>
<dbReference type="EMBL" id="LR743507">
    <property type="protein sequence ID" value="CAA2108135.1"/>
    <property type="molecule type" value="Genomic_DNA"/>
</dbReference>